<evidence type="ECO:0000256" key="1">
    <source>
        <dbReference type="SAM" id="MobiDB-lite"/>
    </source>
</evidence>
<evidence type="ECO:0000313" key="2">
    <source>
        <dbReference type="EMBL" id="EJT72973.1"/>
    </source>
</evidence>
<dbReference type="EMBL" id="GL385399">
    <property type="protein sequence ID" value="EJT72973.1"/>
    <property type="molecule type" value="Genomic_DNA"/>
</dbReference>
<dbReference type="EnsemblFungi" id="EJT72973">
    <property type="protein sequence ID" value="EJT72973"/>
    <property type="gene ID" value="GGTG_09824"/>
</dbReference>
<feature type="region of interest" description="Disordered" evidence="1">
    <location>
        <begin position="14"/>
        <end position="63"/>
    </location>
</feature>
<organism evidence="2">
    <name type="scientific">Gaeumannomyces tritici (strain R3-111a-1)</name>
    <name type="common">Wheat and barley take-all root rot fungus</name>
    <name type="synonym">Gaeumannomyces graminis var. tritici</name>
    <dbReference type="NCBI Taxonomy" id="644352"/>
    <lineage>
        <taxon>Eukaryota</taxon>
        <taxon>Fungi</taxon>
        <taxon>Dikarya</taxon>
        <taxon>Ascomycota</taxon>
        <taxon>Pezizomycotina</taxon>
        <taxon>Sordariomycetes</taxon>
        <taxon>Sordariomycetidae</taxon>
        <taxon>Magnaporthales</taxon>
        <taxon>Magnaporthaceae</taxon>
        <taxon>Gaeumannomyces</taxon>
    </lineage>
</organism>
<dbReference type="HOGENOM" id="CLU_2638208_0_0_1"/>
<dbReference type="VEuPathDB" id="FungiDB:GGTG_09824"/>
<accession>J3P8J0</accession>
<sequence length="77" mass="8379">MAAWRTYRTALALEPIGPRPPRSPLLRPALQDDKSRSGRLQRKRWRGPLAGLQAQSTGGKMETDGVGQVAALLAAEE</sequence>
<reference evidence="3" key="5">
    <citation type="submission" date="2018-04" db="UniProtKB">
        <authorList>
            <consortium name="EnsemblFungi"/>
        </authorList>
    </citation>
    <scope>IDENTIFICATION</scope>
    <source>
        <strain evidence="3">R3-111a-1</strain>
    </source>
</reference>
<feature type="compositionally biased region" description="Basic residues" evidence="1">
    <location>
        <begin position="37"/>
        <end position="46"/>
    </location>
</feature>
<dbReference type="AlphaFoldDB" id="J3P8J0"/>
<dbReference type="Proteomes" id="UP000006039">
    <property type="component" value="Unassembled WGS sequence"/>
</dbReference>
<evidence type="ECO:0000313" key="3">
    <source>
        <dbReference type="EnsemblFungi" id="EJT72973"/>
    </source>
</evidence>
<reference evidence="4" key="1">
    <citation type="submission" date="2010-07" db="EMBL/GenBank/DDBJ databases">
        <title>The genome sequence of Gaeumannomyces graminis var. tritici strain R3-111a-1.</title>
        <authorList>
            <consortium name="The Broad Institute Genome Sequencing Platform"/>
            <person name="Ma L.-J."/>
            <person name="Dead R."/>
            <person name="Young S."/>
            <person name="Zeng Q."/>
            <person name="Koehrsen M."/>
            <person name="Alvarado L."/>
            <person name="Berlin A."/>
            <person name="Chapman S.B."/>
            <person name="Chen Z."/>
            <person name="Freedman E."/>
            <person name="Gellesch M."/>
            <person name="Goldberg J."/>
            <person name="Griggs A."/>
            <person name="Gujja S."/>
            <person name="Heilman E.R."/>
            <person name="Heiman D."/>
            <person name="Hepburn T."/>
            <person name="Howarth C."/>
            <person name="Jen D."/>
            <person name="Larson L."/>
            <person name="Mehta T."/>
            <person name="Neiman D."/>
            <person name="Pearson M."/>
            <person name="Roberts A."/>
            <person name="Saif S."/>
            <person name="Shea T."/>
            <person name="Shenoy N."/>
            <person name="Sisk P."/>
            <person name="Stolte C."/>
            <person name="Sykes S."/>
            <person name="Walk T."/>
            <person name="White J."/>
            <person name="Yandava C."/>
            <person name="Haas B."/>
            <person name="Nusbaum C."/>
            <person name="Birren B."/>
        </authorList>
    </citation>
    <scope>NUCLEOTIDE SEQUENCE [LARGE SCALE GENOMIC DNA]</scope>
    <source>
        <strain evidence="4">R3-111a-1</strain>
    </source>
</reference>
<reference evidence="2" key="3">
    <citation type="submission" date="2010-09" db="EMBL/GenBank/DDBJ databases">
        <title>Annotation of Gaeumannomyces graminis var. tritici R3-111a-1.</title>
        <authorList>
            <consortium name="The Broad Institute Genome Sequencing Platform"/>
            <person name="Ma L.-J."/>
            <person name="Dead R."/>
            <person name="Young S.K."/>
            <person name="Zeng Q."/>
            <person name="Gargeya S."/>
            <person name="Fitzgerald M."/>
            <person name="Haas B."/>
            <person name="Abouelleil A."/>
            <person name="Alvarado L."/>
            <person name="Arachchi H.M."/>
            <person name="Berlin A."/>
            <person name="Brown A."/>
            <person name="Chapman S.B."/>
            <person name="Chen Z."/>
            <person name="Dunbar C."/>
            <person name="Freedman E."/>
            <person name="Gearin G."/>
            <person name="Gellesch M."/>
            <person name="Goldberg J."/>
            <person name="Griggs A."/>
            <person name="Gujja S."/>
            <person name="Heiman D."/>
            <person name="Howarth C."/>
            <person name="Larson L."/>
            <person name="Lui A."/>
            <person name="MacDonald P.J.P."/>
            <person name="Mehta T."/>
            <person name="Montmayeur A."/>
            <person name="Murphy C."/>
            <person name="Neiman D."/>
            <person name="Pearson M."/>
            <person name="Priest M."/>
            <person name="Roberts A."/>
            <person name="Saif S."/>
            <person name="Shea T."/>
            <person name="Shenoy N."/>
            <person name="Sisk P."/>
            <person name="Stolte C."/>
            <person name="Sykes S."/>
            <person name="Yandava C."/>
            <person name="Wortman J."/>
            <person name="Nusbaum C."/>
            <person name="Birren B."/>
        </authorList>
    </citation>
    <scope>NUCLEOTIDE SEQUENCE</scope>
    <source>
        <strain evidence="2">R3-111a-1</strain>
    </source>
</reference>
<dbReference type="GeneID" id="20350282"/>
<reference evidence="3" key="4">
    <citation type="journal article" date="2015" name="G3 (Bethesda)">
        <title>Genome sequences of three phytopathogenic species of the Magnaporthaceae family of fungi.</title>
        <authorList>
            <person name="Okagaki L.H."/>
            <person name="Nunes C.C."/>
            <person name="Sailsbery J."/>
            <person name="Clay B."/>
            <person name="Brown D."/>
            <person name="John T."/>
            <person name="Oh Y."/>
            <person name="Young N."/>
            <person name="Fitzgerald M."/>
            <person name="Haas B.J."/>
            <person name="Zeng Q."/>
            <person name="Young S."/>
            <person name="Adiconis X."/>
            <person name="Fan L."/>
            <person name="Levin J.Z."/>
            <person name="Mitchell T.K."/>
            <person name="Okubara P.A."/>
            <person name="Farman M.L."/>
            <person name="Kohn L.M."/>
            <person name="Birren B."/>
            <person name="Ma L.-J."/>
            <person name="Dean R.A."/>
        </authorList>
    </citation>
    <scope>NUCLEOTIDE SEQUENCE</scope>
    <source>
        <strain evidence="3">R3-111a-1</strain>
    </source>
</reference>
<gene>
    <name evidence="3" type="primary">20350282</name>
    <name evidence="2" type="ORF">GGTG_09824</name>
</gene>
<reference evidence="2" key="2">
    <citation type="submission" date="2010-07" db="EMBL/GenBank/DDBJ databases">
        <authorList>
            <consortium name="The Broad Institute Genome Sequencing Platform"/>
            <consortium name="Broad Institute Genome Sequencing Center for Infectious Disease"/>
            <person name="Ma L.-J."/>
            <person name="Dead R."/>
            <person name="Young S."/>
            <person name="Zeng Q."/>
            <person name="Koehrsen M."/>
            <person name="Alvarado L."/>
            <person name="Berlin A."/>
            <person name="Chapman S.B."/>
            <person name="Chen Z."/>
            <person name="Freedman E."/>
            <person name="Gellesch M."/>
            <person name="Goldberg J."/>
            <person name="Griggs A."/>
            <person name="Gujja S."/>
            <person name="Heilman E.R."/>
            <person name="Heiman D."/>
            <person name="Hepburn T."/>
            <person name="Howarth C."/>
            <person name="Jen D."/>
            <person name="Larson L."/>
            <person name="Mehta T."/>
            <person name="Neiman D."/>
            <person name="Pearson M."/>
            <person name="Roberts A."/>
            <person name="Saif S."/>
            <person name="Shea T."/>
            <person name="Shenoy N."/>
            <person name="Sisk P."/>
            <person name="Stolte C."/>
            <person name="Sykes S."/>
            <person name="Walk T."/>
            <person name="White J."/>
            <person name="Yandava C."/>
            <person name="Haas B."/>
            <person name="Nusbaum C."/>
            <person name="Birren B."/>
        </authorList>
    </citation>
    <scope>NUCLEOTIDE SEQUENCE</scope>
    <source>
        <strain evidence="2">R3-111a-1</strain>
    </source>
</reference>
<dbReference type="RefSeq" id="XP_009225947.1">
    <property type="nucleotide sequence ID" value="XM_009227683.1"/>
</dbReference>
<proteinExistence type="predicted"/>
<keyword evidence="4" id="KW-1185">Reference proteome</keyword>
<protein>
    <submittedName>
        <fullName evidence="2 3">Uncharacterized protein</fullName>
    </submittedName>
</protein>
<name>J3P8J0_GAET3</name>
<evidence type="ECO:0000313" key="4">
    <source>
        <dbReference type="Proteomes" id="UP000006039"/>
    </source>
</evidence>